<evidence type="ECO:0000313" key="2">
    <source>
        <dbReference type="Proteomes" id="UP000282674"/>
    </source>
</evidence>
<reference evidence="1 2" key="1">
    <citation type="submission" date="2018-10" db="EMBL/GenBank/DDBJ databases">
        <title>Isolation from soil.</title>
        <authorList>
            <person name="Hu J."/>
        </authorList>
    </citation>
    <scope>NUCLEOTIDE SEQUENCE [LARGE SCALE GENOMIC DNA]</scope>
    <source>
        <strain evidence="1 2">NEAU-Ht49</strain>
    </source>
</reference>
<keyword evidence="2" id="KW-1185">Reference proteome</keyword>
<dbReference type="OrthoDB" id="3460550at2"/>
<sequence>MPERPFLTAGPLTAFAFGVESALGRRPLRYLVARRFTGDTALTCLYVLEPEQLAGTYLTISEDRAGGDCQVWTYVPTMRRAVRIVERHVFGCLPLTQVGYLDLMAWRHPALGDVPEDREADVSWSGWPGAEARCYLGPASMPGLTVTEAVDPVSGTVVARSVDRRGVPERRWQVLEPGPPELPARIGVRRPDAGAATEFRRLGDPVEIPEGVFDEEPRALWDAVGGRIPALAPAR</sequence>
<comment type="caution">
    <text evidence="1">The sequence shown here is derived from an EMBL/GenBank/DDBJ whole genome shotgun (WGS) entry which is preliminary data.</text>
</comment>
<organism evidence="1 2">
    <name type="scientific">Actinomadura harenae</name>
    <dbReference type="NCBI Taxonomy" id="2483351"/>
    <lineage>
        <taxon>Bacteria</taxon>
        <taxon>Bacillati</taxon>
        <taxon>Actinomycetota</taxon>
        <taxon>Actinomycetes</taxon>
        <taxon>Streptosporangiales</taxon>
        <taxon>Thermomonosporaceae</taxon>
        <taxon>Actinomadura</taxon>
    </lineage>
</organism>
<dbReference type="AlphaFoldDB" id="A0A3M2LA84"/>
<dbReference type="RefSeq" id="WP_122199831.1">
    <property type="nucleotide sequence ID" value="NZ_JBHSKC010000028.1"/>
</dbReference>
<proteinExistence type="predicted"/>
<name>A0A3M2LA84_9ACTN</name>
<gene>
    <name evidence="1" type="ORF">EBO15_40950</name>
</gene>
<dbReference type="Proteomes" id="UP000282674">
    <property type="component" value="Unassembled WGS sequence"/>
</dbReference>
<dbReference type="EMBL" id="RFFG01000170">
    <property type="protein sequence ID" value="RMI34512.1"/>
    <property type="molecule type" value="Genomic_DNA"/>
</dbReference>
<evidence type="ECO:0000313" key="1">
    <source>
        <dbReference type="EMBL" id="RMI34512.1"/>
    </source>
</evidence>
<accession>A0A3M2LA84</accession>
<protein>
    <submittedName>
        <fullName evidence="1">Uncharacterized protein</fullName>
    </submittedName>
</protein>